<dbReference type="PROSITE" id="PS51257">
    <property type="entry name" value="PROKAR_LIPOPROTEIN"/>
    <property type="match status" value="1"/>
</dbReference>
<evidence type="ECO:0000256" key="2">
    <source>
        <dbReference type="ARBA" id="ARBA00022692"/>
    </source>
</evidence>
<feature type="transmembrane region" description="Helical" evidence="6">
    <location>
        <begin position="145"/>
        <end position="166"/>
    </location>
</feature>
<evidence type="ECO:0000256" key="1">
    <source>
        <dbReference type="ARBA" id="ARBA00004167"/>
    </source>
</evidence>
<reference evidence="8" key="1">
    <citation type="submission" date="2022-11" db="EMBL/GenBank/DDBJ databases">
        <title>Centuries of genome instability and evolution in soft-shell clam transmissible cancer (bioRxiv).</title>
        <authorList>
            <person name="Hart S.F.M."/>
            <person name="Yonemitsu M.A."/>
            <person name="Giersch R.M."/>
            <person name="Beal B.F."/>
            <person name="Arriagada G."/>
            <person name="Davis B.W."/>
            <person name="Ostrander E.A."/>
            <person name="Goff S.P."/>
            <person name="Metzger M.J."/>
        </authorList>
    </citation>
    <scope>NUCLEOTIDE SEQUENCE</scope>
    <source>
        <strain evidence="8">MELC-2E11</strain>
        <tissue evidence="8">Siphon/mantle</tissue>
    </source>
</reference>
<dbReference type="Pfam" id="PF09451">
    <property type="entry name" value="ATG27"/>
    <property type="match status" value="1"/>
</dbReference>
<keyword evidence="4 6" id="KW-1133">Transmembrane helix</keyword>
<keyword evidence="9" id="KW-1185">Reference proteome</keyword>
<evidence type="ECO:0000256" key="5">
    <source>
        <dbReference type="ARBA" id="ARBA00023136"/>
    </source>
</evidence>
<accession>A0ABY7D9N1</accession>
<feature type="chain" id="PRO_5046329919" description="Cation-dependent mannose-6-phosphate receptor" evidence="7">
    <location>
        <begin position="29"/>
        <end position="212"/>
    </location>
</feature>
<dbReference type="EMBL" id="CP111012">
    <property type="protein sequence ID" value="WAQ93512.1"/>
    <property type="molecule type" value="Genomic_DNA"/>
</dbReference>
<dbReference type="Proteomes" id="UP001164746">
    <property type="component" value="Chromosome 1"/>
</dbReference>
<evidence type="ECO:0000256" key="3">
    <source>
        <dbReference type="ARBA" id="ARBA00022729"/>
    </source>
</evidence>
<feature type="signal peptide" evidence="7">
    <location>
        <begin position="1"/>
        <end position="28"/>
    </location>
</feature>
<gene>
    <name evidence="8" type="ORF">MAR_005983</name>
</gene>
<dbReference type="InterPro" id="IPR018939">
    <property type="entry name" value="Autophagy-rel_prot_27"/>
</dbReference>
<dbReference type="PANTHER" id="PTHR15071">
    <property type="entry name" value="MANNOSE-6-PHOSPHATE RECEPTOR FAMILY MEMBER"/>
    <property type="match status" value="1"/>
</dbReference>
<evidence type="ECO:0000256" key="7">
    <source>
        <dbReference type="SAM" id="SignalP"/>
    </source>
</evidence>
<protein>
    <recommendedName>
        <fullName evidence="10">Cation-dependent mannose-6-phosphate receptor</fullName>
    </recommendedName>
</protein>
<evidence type="ECO:0000256" key="4">
    <source>
        <dbReference type="ARBA" id="ARBA00022989"/>
    </source>
</evidence>
<dbReference type="PANTHER" id="PTHR15071:SF0">
    <property type="entry name" value="MANNOSE 6-PHOSPHATE RECEPTOR-LIKE PROTEIN 1"/>
    <property type="match status" value="1"/>
</dbReference>
<organism evidence="8 9">
    <name type="scientific">Mya arenaria</name>
    <name type="common">Soft-shell clam</name>
    <dbReference type="NCBI Taxonomy" id="6604"/>
    <lineage>
        <taxon>Eukaryota</taxon>
        <taxon>Metazoa</taxon>
        <taxon>Spiralia</taxon>
        <taxon>Lophotrochozoa</taxon>
        <taxon>Mollusca</taxon>
        <taxon>Bivalvia</taxon>
        <taxon>Autobranchia</taxon>
        <taxon>Heteroconchia</taxon>
        <taxon>Euheterodonta</taxon>
        <taxon>Imparidentia</taxon>
        <taxon>Neoheterodontei</taxon>
        <taxon>Myida</taxon>
        <taxon>Myoidea</taxon>
        <taxon>Myidae</taxon>
        <taxon>Mya</taxon>
    </lineage>
</organism>
<evidence type="ECO:0000313" key="9">
    <source>
        <dbReference type="Proteomes" id="UP001164746"/>
    </source>
</evidence>
<keyword evidence="5 6" id="KW-0472">Membrane</keyword>
<evidence type="ECO:0000256" key="6">
    <source>
        <dbReference type="SAM" id="Phobius"/>
    </source>
</evidence>
<evidence type="ECO:0008006" key="10">
    <source>
        <dbReference type="Google" id="ProtNLM"/>
    </source>
</evidence>
<keyword evidence="3 7" id="KW-0732">Signal</keyword>
<sequence length="212" mass="23407">MKTTVQNIHILVLFGCILPVQLLNIAEGQKECYPKGDATCSCDFSDGSGTLDFTSLGGKNSQPRFKDIQQEGATDLFSYSPCGGFEEGRCQNAAVCMTTEGQQQQIGDNGKAMYGYDDSSDTFYADHCMRMPKYVHCFRSNKLQLIVWFSGFASIALVYVIMGVTYGRLKNNARGTDLIPNKTFWTSLPGLAKDGVLFIVNKIRGRPLYDAV</sequence>
<comment type="subcellular location">
    <subcellularLocation>
        <location evidence="1">Membrane</location>
        <topology evidence="1">Single-pass membrane protein</topology>
    </subcellularLocation>
</comment>
<evidence type="ECO:0000313" key="8">
    <source>
        <dbReference type="EMBL" id="WAQ93512.1"/>
    </source>
</evidence>
<proteinExistence type="predicted"/>
<name>A0ABY7D9N1_MYAAR</name>
<keyword evidence="2 6" id="KW-0812">Transmembrane</keyword>